<keyword evidence="8" id="KW-1185">Reference proteome</keyword>
<dbReference type="Pfam" id="PF08428">
    <property type="entry name" value="Rib"/>
    <property type="match status" value="15"/>
</dbReference>
<feature type="region of interest" description="Disordered" evidence="5">
    <location>
        <begin position="2327"/>
        <end position="2395"/>
    </location>
</feature>
<feature type="compositionally biased region" description="Low complexity" evidence="5">
    <location>
        <begin position="4050"/>
        <end position="4064"/>
    </location>
</feature>
<dbReference type="Proteomes" id="UP000051735">
    <property type="component" value="Unassembled WGS sequence"/>
</dbReference>
<dbReference type="EMBL" id="AZGN01000048">
    <property type="protein sequence ID" value="KRM32017.1"/>
    <property type="molecule type" value="Genomic_DNA"/>
</dbReference>
<keyword evidence="4" id="KW-0572">Peptidoglycan-anchor</keyword>
<gene>
    <name evidence="7" type="ORF">FC44_GL000033</name>
</gene>
<dbReference type="Pfam" id="PF04650">
    <property type="entry name" value="YSIRK_signal"/>
    <property type="match status" value="1"/>
</dbReference>
<proteinExistence type="predicted"/>
<feature type="compositionally biased region" description="Polar residues" evidence="5">
    <location>
        <begin position="138"/>
        <end position="160"/>
    </location>
</feature>
<evidence type="ECO:0000256" key="3">
    <source>
        <dbReference type="ARBA" id="ARBA00022729"/>
    </source>
</evidence>
<dbReference type="InterPro" id="IPR046776">
    <property type="entry name" value="Pectate_lyase_5"/>
</dbReference>
<evidence type="ECO:0000256" key="4">
    <source>
        <dbReference type="ARBA" id="ARBA00023088"/>
    </source>
</evidence>
<evidence type="ECO:0000256" key="1">
    <source>
        <dbReference type="ARBA" id="ARBA00022512"/>
    </source>
</evidence>
<evidence type="ECO:0000256" key="5">
    <source>
        <dbReference type="SAM" id="MobiDB-lite"/>
    </source>
</evidence>
<feature type="compositionally biased region" description="Polar residues" evidence="5">
    <location>
        <begin position="113"/>
        <end position="131"/>
    </location>
</feature>
<evidence type="ECO:0000259" key="6">
    <source>
        <dbReference type="PROSITE" id="PS50847"/>
    </source>
</evidence>
<feature type="region of interest" description="Disordered" evidence="5">
    <location>
        <begin position="113"/>
        <end position="224"/>
    </location>
</feature>
<dbReference type="InterPro" id="IPR059115">
    <property type="entry name" value="Rib"/>
</dbReference>
<name>A0ABR5PQB1_9LACO</name>
<feature type="domain" description="Gram-positive cocci surface proteins LPxTG" evidence="6">
    <location>
        <begin position="4065"/>
        <end position="4098"/>
    </location>
</feature>
<dbReference type="NCBIfam" id="TIGR01168">
    <property type="entry name" value="YSIRK_signal"/>
    <property type="match status" value="1"/>
</dbReference>
<sequence length="4098" mass="439711">MLSKNNYQERLRKMEARQDRFSIRKFSMGAASVLIGFFFIGMSNGEEVNADTLAKPDQGNGHPEQASGQSAETKIPKKVIVDKGNTLIADRDAVSLNKAEQAAVNNKTALKQNSVEKAQTETVNKNQASQKTQEEVKQTPNETSVKTIDQTATSKTPVNDNKQEVAAAQKVQQAAVRDTNKTAVTNTNNASIQSKTETAALTDKNEPKNAPTNNDQMVKESDKKTPNITVDPEVAAFQKEYQDLQTNFDKLSADERTQRAAKIQADYEKMSTQAKTQFALANGVNQQLYSVNNGVADVSTFADFTKALCDKNVTTINMTGDITAADNQSALKSGTTSGIVADLQGLKTYEMAADYSFGSEYNDIARTITINGNNHTLDMNKWTITFSRQNYGDNPWDFTFKNMTFKTNAENASYGPLYFFHTKDWKATRKSIYSTDLAKTNVTFDNVKIEAGQALMASQVNTIFSGNTTLSTTYSKPTVNSANITVADNSTLNASGGTTILDASNTLTIGNNAKVTMSTNGQDLVGKDINVGTNATLNLTDSENTDLGNFANNAITFTDKMNIGDGATININTGDAKPDSSVSVHDVRGIYGNTDTPEKAATLSIGKNAHINMSMGTGHSTAILTDNMDVDEGTQIFITTKQDNNNRMDKNDVRFGADPDFNHYAPITMAFDSDGELHLKNGAKLQVIRDTQNAKAITPMISFGNGGDGRRQIGITTGFISPRYYTLTVDGGATLDLQDDTSSQGIANYNWNYSGYLDSNAQKNIFYPGMISMFGTNSMDTVQLGSEVSDGKYVAPAYINLQRRGNQWGRLLNLEGKAIPGKFLWNPNPLNWAKNIQNIAILYGDAPLAQWNGTNKTATPNNAWNIEELATQNGGGDSSANYVPADLSELTNDGFVFNKGAQNVSLGQSNGIVVMPGNSNEKNSYATYSDTNGTNGEVTGNKQNLMRLQSLLDNFNWWKARRISYGTDLLKTDSDHGVTISPSDLCTPTVAPQTYTEGKYENNAQDFANNKVIIGVTDASGKQLSTDLDKIISKEQWGIDWTHTEFKNILDHNGKIDQAKLAALNKIDGKSDTQAYDDTVEYNAYNSLIESINNPDGSSGYDPTKTQFKLSDSTKEEQTYNIPMTVTFSDGTTNVTLVPVTVKKAKQTTLYQPSYTTQTVEQGKTATVTAPSFKFVTNNADGTITYTDAKAPADVTYALTDSAIKPDFATLNSDGTITLAPTTSDAVGVYSIPVTVTYADKSTDNISALVDVTDGKSTVIWGKTNLDGSVKGAVVVKPGTDTIHKTSDTSSSIDSLDPKKAVSEIDIYTADANDSTKLDQTAYTYGNGDYVDSEKNSIGDVSVNYADTAKQLDTTSDDSTTLPITVTFGTTSLPAENGIINNGAETRLSENVNFAGAGAILGSQINLPKGYDVTKDPEGYFTSNHLATLIDHSALDKIDPAFKVTGYSLVDTPDTSSVKAEELTVRISFADKVGGNPTYLDVKIPNGINVTTGDAGQYNPTYADTVDSKQQAVTVTPSFGNNKPTDANYTLGQTSEQNLPAAMKQYIHVNSTTGEITIDQEAMSDTASYEIPVVVTYKDGTHDNAVAKVYEVKGKDVTDPTFASDAISNFENLPSGATAKWETAPDPHKYLQKATVDVTLPDNQTTTVTVNVTNTNALKPNTTTVYGQDTTTTITLDTPNYHKTSTNNTPAAPRVSKVTIVSDKGVTTTYNLSSDGKTYMSTDGKKSFSADQITTVWAKGYTLNTNASNFSTDGSQTTLVPVKTDKTSDEWDGTHNSKYRVDITLSGDAMTISGIPDGDAGWCNVYANIYGAKAASASNANKQLKAVQNVDSSLADPSAYVDTTDLTKEHNSEVENVTWDTKPDLTKAAKNVSGNVDINFADGSKLTIPVTIDVTQSDANKFETDNTDKNPLTQTISVHKGDTVAAGDAIKGFSDATKTKYGIVADGTQFNEAVSTTDVGIVPYAATVKFADGSSTTINIPVKVYTDKSNFDDANKNNALTQEITEKMGSVVADTDAIKGFAPEVITKYAIVSTGDNAPKFTATIDTSKVTTTATDYEATVTFTDGSTTTVKIPVKIVASDASAFDNDNQDNALVKQITWGKGTTHKASEAINGIITKQGQTDYHVTGASFTRVPATDAVHAAQDFAATVSFEDGTTTTVEIPVAITDNASDDKSIMPNPIVIIVDSGTTPQTPDPKNGVKDPNAPQGTKYQWKETPTVPDPGDQPTSPTVVVKYPDGTQKEVSTTIVTDYKPEITTITTPKDVAPSADKGISNLNKGRGYPTSVTWKTTPDVSQVGPTTETATVSYANGVTQEVTIPITVVKNDSETYNPQATKDPVKTPQKTQVDPSKVVDPSTLPTDPNDKPTITWTDSKKVPDPTKPGTQPANVDVTYPDGTVDRVQGKVTVEATPEIGTISTDQNIVPDLTNSTNAKKVVTNLKASDDLTADGYPTRVKWTTTPDVSKTGQTTSNVTITYNDGYITKANVSINVIGVEDGKEKVNQKDSDVYKDFTRTITVDGTARPIQHVILTRIKYTDTSKPAGQQVSYSDWVSDNASFAEVDVSKAGYSASAVDGSGKPITLTSDGKVPSEAIALDDASVEKHAANEVIKVTHTANAQSITINYVDTNSGDKVDSQIISGVTDGQAKIKSALTIPDGYQLNADDKVPETYTFKASDNNPITVKVDKINTVDPDPTHKGDPDQNDLFETITRTITYTNPTTNKPVTVTQGVDFERSKKVNNTTGDVISYDDWTLVDSNKSSWDAYNVPTFTDYTVSAKDDAGNSVDITSGQIAGQTVTANTANTTITLTYSETDAGKFKDKNKDNSQVQTILATQNSDPTKINASDGIKDLPKDASVAFDNGVVIDTKTLGTTSYPATITFADNTTAKVEIPVKVYNDATIFNDDNAKTPLTQTITEKQGTDVDPTDAINGFSTNVITKYSIDTSNFNEKIDTSAVTSTPVSYAATVYFKDGSHTTVKIPVQIVASAASQFNDAIKKDATIVQGIMVNKYDTVAKSDALKGIKNPATYNVTTANFDGDIDTSVVGKKTYPAVLTFKDGSTTTLQMPVTVNESQASKFKDNYKTETQVIEELLNSQVPAADAMKGIKNAVEIGATGAKFNYDVDTSVLGSKDYDATVSFSDDSSTIVPITVKVVSLADKFDDSADLTAVTRKIGETVKSTDAIEGVVDASKHGVQSAVFNEDVPTNEQGSNPYDATLTFIDGSKKDVKITVNVGANEASTFNKAQLVPLVKIPVGTKIDSADTTNAQVALKDPSQIGKTITGIQYVNVLDTSKPRNVFETPIKITFKDSSTKTLEQAIQITSEADNYTGTPQNIDILHNTTIDPENTNNAKGAATDPDNTIDHIQFVDPKDIDPSTLSKQTAPAAITFKDGSTKTISVPVMIIPNDADKFSPSDLNKPITVKKNTPIKKGDEVLGAINNDKQAQDNVKSVTYETVPDTTVPGTTYPAVKVTFNDGSSITTNLPVVVSTTKTGNPYQAGTQGVNDASNYYIYREIMIHRPDSDQEDIVTQVIHFIRKDKNGNSSYTTNGKIMYVPWTVADSDGNSTGTTTAHFKEYRVPTVADYTPNESSIADEEVDGDPYGATPVSKDRAQVEKVDINYSFDMNQISMTYLAVPASFTPGNNLFLQLAAYDNKTGKQIKLPKSVKFEAKSLPAGVKLDEQTGSLTVPKGMQVGKNQVQVMAVAQTGQKEVDAQLNVVNNNSNTGQTTPITPVNPTPITPSTSTTPTKQTDADKFAPQTQDITTTVDDLPDASSAISNLDSLPSGSQASWQTAPEVSESGSKTANIVVTYPDGSQDTTSTTVIVAEKTPEKKSLVPVGQKIKTKKNVLPKPIKGIKNRKLMPVGTKYAWKKKPNVSKVGTIKAIVKVTYPNGKKFNIKVKIVVSDVIKTHTSTTVDHLPSASSMLENAPEGTKAHWIKKPDVSKPGQAKGTIGIDYPNGQKEKKDIFISVKPGNSLSMNSAKHVERSSSHSPKFESYAYNSRLGASTNGASGRQASVKSESINGFTSSSSFSPLAEIGRQGQIRANKNLRSELGKNNSENVKNNTNSKELPVTGEKDSELEALGMMAASLSLIGLAGVKKRKH</sequence>
<protein>
    <recommendedName>
        <fullName evidence="6">Gram-positive cocci surface proteins LPxTG domain-containing protein</fullName>
    </recommendedName>
</protein>
<comment type="caution">
    <text evidence="7">The sequence shown here is derived from an EMBL/GenBank/DDBJ whole genome shotgun (WGS) entry which is preliminary data.</text>
</comment>
<dbReference type="InterPro" id="IPR005877">
    <property type="entry name" value="YSIRK_signal_dom"/>
</dbReference>
<dbReference type="NCBIfam" id="NF038186">
    <property type="entry name" value="YPDG_rpt"/>
    <property type="match status" value="1"/>
</dbReference>
<dbReference type="Pfam" id="PF18957">
    <property type="entry name" value="RibLong"/>
    <property type="match status" value="2"/>
</dbReference>
<dbReference type="InterPro" id="IPR044055">
    <property type="entry name" value="RibLong"/>
</dbReference>
<feature type="compositionally biased region" description="Polar residues" evidence="5">
    <location>
        <begin position="3769"/>
        <end position="3795"/>
    </location>
</feature>
<keyword evidence="1" id="KW-0134">Cell wall</keyword>
<keyword evidence="3" id="KW-0732">Signal</keyword>
<feature type="compositionally biased region" description="Low complexity" evidence="5">
    <location>
        <begin position="165"/>
        <end position="190"/>
    </location>
</feature>
<dbReference type="Gene3D" id="2.60.40.4300">
    <property type="match status" value="1"/>
</dbReference>
<dbReference type="PROSITE" id="PS50847">
    <property type="entry name" value="GRAM_POS_ANCHORING"/>
    <property type="match status" value="1"/>
</dbReference>
<feature type="region of interest" description="Disordered" evidence="5">
    <location>
        <begin position="3714"/>
        <end position="3747"/>
    </location>
</feature>
<evidence type="ECO:0000256" key="2">
    <source>
        <dbReference type="ARBA" id="ARBA00022525"/>
    </source>
</evidence>
<dbReference type="InterPro" id="IPR012706">
    <property type="entry name" value="Rib_alpha_Esp_rpt"/>
</dbReference>
<keyword evidence="2" id="KW-0964">Secreted</keyword>
<evidence type="ECO:0000313" key="8">
    <source>
        <dbReference type="Proteomes" id="UP000051735"/>
    </source>
</evidence>
<organism evidence="7 8">
    <name type="scientific">Lactobacillus intestinalis DSM 6629</name>
    <dbReference type="NCBI Taxonomy" id="1423761"/>
    <lineage>
        <taxon>Bacteria</taxon>
        <taxon>Bacillati</taxon>
        <taxon>Bacillota</taxon>
        <taxon>Bacilli</taxon>
        <taxon>Lactobacillales</taxon>
        <taxon>Lactobacillaceae</taxon>
        <taxon>Lactobacillus</taxon>
    </lineage>
</organism>
<dbReference type="InterPro" id="IPR019931">
    <property type="entry name" value="LPXTG_anchor"/>
</dbReference>
<reference evidence="7 8" key="1">
    <citation type="journal article" date="2015" name="Genome Announc.">
        <title>Expanding the biotechnology potential of lactobacilli through comparative genomics of 213 strains and associated genera.</title>
        <authorList>
            <person name="Sun Z."/>
            <person name="Harris H.M."/>
            <person name="McCann A."/>
            <person name="Guo C."/>
            <person name="Argimon S."/>
            <person name="Zhang W."/>
            <person name="Yang X."/>
            <person name="Jeffery I.B."/>
            <person name="Cooney J.C."/>
            <person name="Kagawa T.F."/>
            <person name="Liu W."/>
            <person name="Song Y."/>
            <person name="Salvetti E."/>
            <person name="Wrobel A."/>
            <person name="Rasinkangas P."/>
            <person name="Parkhill J."/>
            <person name="Rea M.C."/>
            <person name="O'Sullivan O."/>
            <person name="Ritari J."/>
            <person name="Douillard F.P."/>
            <person name="Paul Ross R."/>
            <person name="Yang R."/>
            <person name="Briner A.E."/>
            <person name="Felis G.E."/>
            <person name="de Vos W.M."/>
            <person name="Barrangou R."/>
            <person name="Klaenhammer T.R."/>
            <person name="Caufield P.W."/>
            <person name="Cui Y."/>
            <person name="Zhang H."/>
            <person name="O'Toole P.W."/>
        </authorList>
    </citation>
    <scope>NUCLEOTIDE SEQUENCE [LARGE SCALE GENOMIC DNA]</scope>
    <source>
        <strain evidence="7 8">DSM 6629</strain>
    </source>
</reference>
<dbReference type="RefSeq" id="WP_057810992.1">
    <property type="nucleotide sequence ID" value="NZ_AZGN01000048.1"/>
</dbReference>
<dbReference type="NCBIfam" id="TIGR02331">
    <property type="entry name" value="rib_alpha"/>
    <property type="match status" value="2"/>
</dbReference>
<feature type="region of interest" description="Disordered" evidence="5">
    <location>
        <begin position="4046"/>
        <end position="4068"/>
    </location>
</feature>
<evidence type="ECO:0000313" key="7">
    <source>
        <dbReference type="EMBL" id="KRM32017.1"/>
    </source>
</evidence>
<feature type="region of interest" description="Disordered" evidence="5">
    <location>
        <begin position="2185"/>
        <end position="2234"/>
    </location>
</feature>
<dbReference type="Pfam" id="PF20585">
    <property type="entry name" value="Pectate_lyase_5"/>
    <property type="match status" value="1"/>
</dbReference>
<accession>A0ABR5PQB1</accession>
<feature type="region of interest" description="Disordered" evidence="5">
    <location>
        <begin position="3760"/>
        <end position="3795"/>
    </location>
</feature>
<feature type="region of interest" description="Disordered" evidence="5">
    <location>
        <begin position="50"/>
        <end position="75"/>
    </location>
</feature>
<dbReference type="GeneID" id="75116537"/>